<evidence type="ECO:0000256" key="1">
    <source>
        <dbReference type="SAM" id="MobiDB-lite"/>
    </source>
</evidence>
<dbReference type="GeneID" id="25331144"/>
<gene>
    <name evidence="2" type="ORF">PV05_09236</name>
</gene>
<dbReference type="RefSeq" id="XP_013314274.1">
    <property type="nucleotide sequence ID" value="XM_013458820.1"/>
</dbReference>
<accession>A0A0D2EGB4</accession>
<evidence type="ECO:0000313" key="2">
    <source>
        <dbReference type="EMBL" id="KIW53690.1"/>
    </source>
</evidence>
<proteinExistence type="predicted"/>
<dbReference type="EMBL" id="KN847321">
    <property type="protein sequence ID" value="KIW53690.1"/>
    <property type="molecule type" value="Genomic_DNA"/>
</dbReference>
<feature type="compositionally biased region" description="Basic and acidic residues" evidence="1">
    <location>
        <begin position="152"/>
        <end position="162"/>
    </location>
</feature>
<feature type="region of interest" description="Disordered" evidence="1">
    <location>
        <begin position="73"/>
        <end position="162"/>
    </location>
</feature>
<reference evidence="2 3" key="1">
    <citation type="submission" date="2015-01" db="EMBL/GenBank/DDBJ databases">
        <title>The Genome Sequence of Exophiala xenobiotica CBS118157.</title>
        <authorList>
            <consortium name="The Broad Institute Genomics Platform"/>
            <person name="Cuomo C."/>
            <person name="de Hoog S."/>
            <person name="Gorbushina A."/>
            <person name="Stielow B."/>
            <person name="Teixiera M."/>
            <person name="Abouelleil A."/>
            <person name="Chapman S.B."/>
            <person name="Priest M."/>
            <person name="Young S.K."/>
            <person name="Wortman J."/>
            <person name="Nusbaum C."/>
            <person name="Birren B."/>
        </authorList>
    </citation>
    <scope>NUCLEOTIDE SEQUENCE [LARGE SCALE GENOMIC DNA]</scope>
    <source>
        <strain evidence="2 3">CBS 118157</strain>
    </source>
</reference>
<dbReference type="HOGENOM" id="CLU_918394_0_0_1"/>
<evidence type="ECO:0000313" key="3">
    <source>
        <dbReference type="Proteomes" id="UP000054342"/>
    </source>
</evidence>
<organism evidence="2 3">
    <name type="scientific">Exophiala xenobiotica</name>
    <dbReference type="NCBI Taxonomy" id="348802"/>
    <lineage>
        <taxon>Eukaryota</taxon>
        <taxon>Fungi</taxon>
        <taxon>Dikarya</taxon>
        <taxon>Ascomycota</taxon>
        <taxon>Pezizomycotina</taxon>
        <taxon>Eurotiomycetes</taxon>
        <taxon>Chaetothyriomycetidae</taxon>
        <taxon>Chaetothyriales</taxon>
        <taxon>Herpotrichiellaceae</taxon>
        <taxon>Exophiala</taxon>
    </lineage>
</organism>
<dbReference type="AlphaFoldDB" id="A0A0D2EGB4"/>
<dbReference type="Proteomes" id="UP000054342">
    <property type="component" value="Unassembled WGS sequence"/>
</dbReference>
<keyword evidence="3" id="KW-1185">Reference proteome</keyword>
<feature type="compositionally biased region" description="Polar residues" evidence="1">
    <location>
        <begin position="133"/>
        <end position="151"/>
    </location>
</feature>
<sequence>MSVMAFTDIKASEQEANPDIQHRFSYQLIFSVWPATPASSGESAPSNMTASKRPYGSASDLWIMVACEISSESDTHTTSTMHSRDPLPDVSDGAIEHNEKEVSGSAARSPDSSEVGELSLPAPTLQGPGTAEYNATESNDSCPVLDPNTSDPGEHASEKPWKEEFVKHHKAIKRARKEAQRRLWRFENTGDPDIFTTFKSAFWSWIELVKGVRRVSKEYNNDLVEEIHAFINGLRLLMDRRSDELSTVVLASDLSLDWKAMDKQFEELRTWQLFANEVDGIFLDWVFDESMELFREWEDPAAV</sequence>
<name>A0A0D2EGB4_9EURO</name>
<dbReference type="OrthoDB" id="10365927at2759"/>
<protein>
    <submittedName>
        <fullName evidence="2">Uncharacterized protein</fullName>
    </submittedName>
</protein>